<evidence type="ECO:0008006" key="3">
    <source>
        <dbReference type="Google" id="ProtNLM"/>
    </source>
</evidence>
<reference evidence="1 2" key="1">
    <citation type="journal article" date="2024" name="J Genomics">
        <title>Draft genome sequencing and assembly of Favolaschia claudopus CIRM-BRFM 2984 isolated from oak limbs.</title>
        <authorList>
            <person name="Navarro D."/>
            <person name="Drula E."/>
            <person name="Chaduli D."/>
            <person name="Cazenave R."/>
            <person name="Ahrendt S."/>
            <person name="Wang J."/>
            <person name="Lipzen A."/>
            <person name="Daum C."/>
            <person name="Barry K."/>
            <person name="Grigoriev I.V."/>
            <person name="Favel A."/>
            <person name="Rosso M.N."/>
            <person name="Martin F."/>
        </authorList>
    </citation>
    <scope>NUCLEOTIDE SEQUENCE [LARGE SCALE GENOMIC DNA]</scope>
    <source>
        <strain evidence="1 2">CIRM-BRFM 2984</strain>
    </source>
</reference>
<dbReference type="Gene3D" id="3.80.10.10">
    <property type="entry name" value="Ribonuclease Inhibitor"/>
    <property type="match status" value="1"/>
</dbReference>
<evidence type="ECO:0000313" key="1">
    <source>
        <dbReference type="EMBL" id="KAK7022416.1"/>
    </source>
</evidence>
<keyword evidence="2" id="KW-1185">Reference proteome</keyword>
<organism evidence="1 2">
    <name type="scientific">Favolaschia claudopus</name>
    <dbReference type="NCBI Taxonomy" id="2862362"/>
    <lineage>
        <taxon>Eukaryota</taxon>
        <taxon>Fungi</taxon>
        <taxon>Dikarya</taxon>
        <taxon>Basidiomycota</taxon>
        <taxon>Agaricomycotina</taxon>
        <taxon>Agaricomycetes</taxon>
        <taxon>Agaricomycetidae</taxon>
        <taxon>Agaricales</taxon>
        <taxon>Marasmiineae</taxon>
        <taxon>Mycenaceae</taxon>
        <taxon>Favolaschia</taxon>
    </lineage>
</organism>
<dbReference type="EMBL" id="JAWWNJ010000037">
    <property type="protein sequence ID" value="KAK7022416.1"/>
    <property type="molecule type" value="Genomic_DNA"/>
</dbReference>
<accession>A0AAW0BB61</accession>
<evidence type="ECO:0000313" key="2">
    <source>
        <dbReference type="Proteomes" id="UP001362999"/>
    </source>
</evidence>
<dbReference type="Proteomes" id="UP001362999">
    <property type="component" value="Unassembled WGS sequence"/>
</dbReference>
<dbReference type="AlphaFoldDB" id="A0AAW0BB61"/>
<comment type="caution">
    <text evidence="1">The sequence shown here is derived from an EMBL/GenBank/DDBJ whole genome shotgun (WGS) entry which is preliminary data.</text>
</comment>
<dbReference type="InterPro" id="IPR032675">
    <property type="entry name" value="LRR_dom_sf"/>
</dbReference>
<sequence length="426" mass="48037">MSWHNKALHRLNLCVDPMARLPLEIQSLVFLHVSISTPFFDRYHHPSGCMPRPTPDARPMVFLSVCRLWRDIALATPELWSEIELELLPRGPEYISLCKLWLTRARSLPLSLSLHGSLDLDESVQDLVDQYSHQLERLTLSPLWTETPGPGIPFKTEDMLLPSLEILTFQATDGFKFDRMTQWLGILSVAPMLSRLYLVDVYFESEDDEELPLGPLTMAGLSVLFLGAPSFWDVTGEQGSTCCILRYLTLPALKYLSISCSDLPYAEFVAFLSRSSPSLESLHLALTCDWSLAMLTQSLRLMPSLANLTLSGVNDDCLIDAHEVLPLFDTNLSTTPDFLPNLHTIRMSMLVQQPIDYEMVLRVLTSRRIACPIRLKTFTFKVSTSTSGLQIPSITPDHVKTALQQLITDGLKVRIGNVYPFTVSRR</sequence>
<dbReference type="SUPFAM" id="SSF52047">
    <property type="entry name" value="RNI-like"/>
    <property type="match status" value="1"/>
</dbReference>
<name>A0AAW0BB61_9AGAR</name>
<protein>
    <recommendedName>
        <fullName evidence="3">F-box domain-containing protein</fullName>
    </recommendedName>
</protein>
<gene>
    <name evidence="1" type="ORF">R3P38DRAFT_2960899</name>
</gene>
<proteinExistence type="predicted"/>